<sequence length="1039" mass="114636">MPRRARVHFVSLKSSLVNLPISIYGPLLERSIRPQHLAVHLISESQNGQKIEAYVGWTGMASSSSLAHFNSPDAKEKGFETIEIDPQYSQGLGFAQGDVVEIGLLHDLPLASTVATEPLTSDDWEIIEIHASHVESTLLSQVRVAKVGQEIDIWVLGRTRVRLKVVSVDPPSKNNALLLTTNTEVSIAPKSRGSSSRQQKQSAANGHALATSNQASTAKNDVLSEETKSKFAIQVVRVLPARVLPPLSPPSSSYTQSEPLAYVHPRTFATLTNSRFPLPADSEDVFHKITYRRLPPPLDPTSSASNPTEPASSPALEPRLLKPGDKSGSSPVEKVATDTLFVGWSKEVLYRHIVFPGGLQNVNDWDIMWITATGEVERTSNLFSEKKESELSADDTKSKEIPPADFLAGVDEILKQGEEFCLANYAVQARKSDVRGSRSGTGKTSIVRAIGKAMEENSLTYSYIHYVDFALLSTKPVQTLKSLFHYYFAIASWHRPSILIFDNIDKVLSAEVENVDSFRTRHITELFIALFSSSARQASQNFKAILMLATVESRSSLHPLLSTKHIFQEVVDVKPPNRDARKDIISRVIERRLAAAPSLKLSPDSPPDYTTVAIQTEGYCATDLHDLVSRAIHQAVMRLVEKNDKDNHETYLSMQDFNDAQVDFVPLSLRDVPLQKSTVEWADIGGLKNTKRIIRETLEWPTKYAVIFKQSPLRLRSGLLLYGYPGCGKTLLASAVARECGLNFISIKGPELLNKYIGASEKSVRDIFDRASAAKPCVLFFDEFDSIAPKRGHDSTGVTDRVVNQLLTQMDGVEGLDGVYVLAATSRPDLIDAALLRPGRLDKSVICDMPDLEDRKDILKAVSRKMILSPEVDLDEIALATDGYSGADLQALVYNAHLEVVHESLAENESSLNLNVSSASNQNQQRVEFAVVGGPEKEKNGGMTKAEEAALQRRLQRIKSAGDSKHTEKEQEKIEPKRHEITQAHLHRALKSTRPSVAKAEQQRLKKIYSAFVSDRSSGTKTFPAPPDPDGIGNRVSLM</sequence>
<accession>F8NLH5</accession>
<evidence type="ECO:0000256" key="7">
    <source>
        <dbReference type="ARBA" id="ARBA00022741"/>
    </source>
</evidence>
<dbReference type="GO" id="GO:0005829">
    <property type="term" value="C:cytosol"/>
    <property type="evidence" value="ECO:0007669"/>
    <property type="project" value="UniProtKB-SubCell"/>
</dbReference>
<keyword evidence="4" id="KW-0963">Cytoplasm</keyword>
<dbReference type="Pfam" id="PF17862">
    <property type="entry name" value="AAA_lid_3"/>
    <property type="match status" value="1"/>
</dbReference>
<reference evidence="20" key="1">
    <citation type="submission" date="2011-04" db="EMBL/GenBank/DDBJ databases">
        <title>Evolution of plant cell wall degrading machinery underlies the functional diversity of forest fungi.</title>
        <authorList>
            <consortium name="US DOE Joint Genome Institute (JGI-PGF)"/>
            <person name="Eastwood D.C."/>
            <person name="Floudas D."/>
            <person name="Binder M."/>
            <person name="Majcherczyk A."/>
            <person name="Schneider P."/>
            <person name="Aerts A."/>
            <person name="Asiegbu F.O."/>
            <person name="Baker S.E."/>
            <person name="Barry K."/>
            <person name="Bendiksby M."/>
            <person name="Blumentritt M."/>
            <person name="Coutinho P.M."/>
            <person name="Cullen D."/>
            <person name="Cullen D."/>
            <person name="Gathman A."/>
            <person name="Goodell B."/>
            <person name="Henrissat B."/>
            <person name="Ihrmark K."/>
            <person name="Kauserud H."/>
            <person name="Kohler A."/>
            <person name="LaButti K."/>
            <person name="Lapidus A."/>
            <person name="Lavin J.L."/>
            <person name="Lee Y.-H."/>
            <person name="Lindquist E."/>
            <person name="Lilly W."/>
            <person name="Lucas S."/>
            <person name="Morin E."/>
            <person name="Murat C."/>
            <person name="Oguiza J.A."/>
            <person name="Park J."/>
            <person name="Pisabarro A.G."/>
            <person name="Riley R."/>
            <person name="Rosling A."/>
            <person name="Salamov A."/>
            <person name="Schmidt O."/>
            <person name="Schmutz J."/>
            <person name="Skrede I."/>
            <person name="Stenlid J."/>
            <person name="Wiebenga A."/>
            <person name="Xie X."/>
            <person name="Kues U."/>
            <person name="Hibbett D.S."/>
            <person name="Hoffmeister D."/>
            <person name="Hogberg N."/>
            <person name="Martin F."/>
            <person name="Grigoriev I.V."/>
            <person name="Watkinson S.C."/>
        </authorList>
    </citation>
    <scope>NUCLEOTIDE SEQUENCE</scope>
    <source>
        <strain evidence="20">S7.9</strain>
    </source>
</reference>
<dbReference type="GO" id="GO:0005524">
    <property type="term" value="F:ATP binding"/>
    <property type="evidence" value="ECO:0007669"/>
    <property type="project" value="UniProtKB-KW"/>
</dbReference>
<comment type="catalytic activity">
    <reaction evidence="16">
        <text>ATP + H2O = ADP + phosphate + H(+)</text>
        <dbReference type="Rhea" id="RHEA:13065"/>
        <dbReference type="ChEBI" id="CHEBI:15377"/>
        <dbReference type="ChEBI" id="CHEBI:15378"/>
        <dbReference type="ChEBI" id="CHEBI:30616"/>
        <dbReference type="ChEBI" id="CHEBI:43474"/>
        <dbReference type="ChEBI" id="CHEBI:456216"/>
    </reaction>
    <physiologicalReaction direction="left-to-right" evidence="16">
        <dbReference type="Rhea" id="RHEA:13066"/>
    </physiologicalReaction>
</comment>
<feature type="domain" description="AAA+ ATPase" evidence="19">
    <location>
        <begin position="430"/>
        <end position="577"/>
    </location>
</feature>
<evidence type="ECO:0000256" key="17">
    <source>
        <dbReference type="ARBA" id="ARBA00064205"/>
    </source>
</evidence>
<gene>
    <name evidence="20" type="ORF">SERLADRAFT_434515</name>
</gene>
<dbReference type="InterPro" id="IPR009010">
    <property type="entry name" value="Asp_de-COase-like_dom_sf"/>
</dbReference>
<evidence type="ECO:0000256" key="11">
    <source>
        <dbReference type="ARBA" id="ARBA00023136"/>
    </source>
</evidence>
<comment type="subcellular location">
    <subcellularLocation>
        <location evidence="1">Cytoplasm</location>
        <location evidence="1">Cytosol</location>
    </subcellularLocation>
    <subcellularLocation>
        <location evidence="15">Peroxisome membrane</location>
    </subcellularLocation>
</comment>
<dbReference type="KEGG" id="sla:SERLADRAFT_434515"/>
<keyword evidence="7" id="KW-0547">Nucleotide-binding</keyword>
<dbReference type="SUPFAM" id="SSF50692">
    <property type="entry name" value="ADC-like"/>
    <property type="match status" value="1"/>
</dbReference>
<evidence type="ECO:0000256" key="13">
    <source>
        <dbReference type="ARBA" id="ARBA00032509"/>
    </source>
</evidence>
<dbReference type="InterPro" id="IPR027417">
    <property type="entry name" value="P-loop_NTPase"/>
</dbReference>
<comment type="subunit">
    <text evidence="17">Interacts with PEX6; forming the PEX1-PEX6 AAA ATPase complex, which is composed of a heterohexamer formed by a trimer of PEX1-PEX6 dimers.</text>
</comment>
<evidence type="ECO:0000256" key="2">
    <source>
        <dbReference type="ARBA" id="ARBA00006914"/>
    </source>
</evidence>
<evidence type="ECO:0000313" key="20">
    <source>
        <dbReference type="EMBL" id="EGO28592.1"/>
    </source>
</evidence>
<dbReference type="RefSeq" id="XP_007314791.1">
    <property type="nucleotide sequence ID" value="XM_007314729.1"/>
</dbReference>
<evidence type="ECO:0000256" key="10">
    <source>
        <dbReference type="ARBA" id="ARBA00022927"/>
    </source>
</evidence>
<dbReference type="SMART" id="SM00382">
    <property type="entry name" value="AAA"/>
    <property type="match status" value="2"/>
</dbReference>
<dbReference type="InterPro" id="IPR003593">
    <property type="entry name" value="AAA+_ATPase"/>
</dbReference>
<name>F8NLH5_SERL9</name>
<dbReference type="Proteomes" id="UP000008064">
    <property type="component" value="Unassembled WGS sequence"/>
</dbReference>
<keyword evidence="6" id="KW-0677">Repeat</keyword>
<keyword evidence="9" id="KW-0067">ATP-binding</keyword>
<comment type="similarity">
    <text evidence="2">Belongs to the AAA ATPase family.</text>
</comment>
<dbReference type="InterPro" id="IPR029067">
    <property type="entry name" value="CDC48_domain_2-like_sf"/>
</dbReference>
<dbReference type="EMBL" id="GL945430">
    <property type="protein sequence ID" value="EGO28592.1"/>
    <property type="molecule type" value="Genomic_DNA"/>
</dbReference>
<evidence type="ECO:0000256" key="8">
    <source>
        <dbReference type="ARBA" id="ARBA00022801"/>
    </source>
</evidence>
<protein>
    <recommendedName>
        <fullName evidence="14">Peroxisomal ATPase PEX1</fullName>
    </recommendedName>
    <alternativeName>
        <fullName evidence="13">Peroxin-1</fullName>
    </alternativeName>
</protein>
<dbReference type="SUPFAM" id="SSF52540">
    <property type="entry name" value="P-loop containing nucleoside triphosphate hydrolases"/>
    <property type="match status" value="2"/>
</dbReference>
<feature type="compositionally biased region" description="Polar residues" evidence="18">
    <location>
        <begin position="210"/>
        <end position="219"/>
    </location>
</feature>
<dbReference type="OrthoDB" id="2187at2759"/>
<dbReference type="CDD" id="cd19526">
    <property type="entry name" value="RecA-like_PEX1_r2"/>
    <property type="match status" value="1"/>
</dbReference>
<dbReference type="InterPro" id="IPR050168">
    <property type="entry name" value="AAA_ATPase_domain"/>
</dbReference>
<evidence type="ECO:0000256" key="18">
    <source>
        <dbReference type="SAM" id="MobiDB-lite"/>
    </source>
</evidence>
<dbReference type="GO" id="GO:0005778">
    <property type="term" value="C:peroxisomal membrane"/>
    <property type="evidence" value="ECO:0007669"/>
    <property type="project" value="UniProtKB-SubCell"/>
</dbReference>
<dbReference type="PROSITE" id="PS00674">
    <property type="entry name" value="AAA"/>
    <property type="match status" value="1"/>
</dbReference>
<feature type="compositionally biased region" description="Basic and acidic residues" evidence="18">
    <location>
        <begin position="960"/>
        <end position="979"/>
    </location>
</feature>
<dbReference type="HOGENOM" id="CLU_000688_1_1_1"/>
<dbReference type="GO" id="GO:0016887">
    <property type="term" value="F:ATP hydrolysis activity"/>
    <property type="evidence" value="ECO:0007669"/>
    <property type="project" value="InterPro"/>
</dbReference>
<evidence type="ECO:0000256" key="9">
    <source>
        <dbReference type="ARBA" id="ARBA00022840"/>
    </source>
</evidence>
<evidence type="ECO:0000259" key="19">
    <source>
        <dbReference type="SMART" id="SM00382"/>
    </source>
</evidence>
<evidence type="ECO:0000256" key="12">
    <source>
        <dbReference type="ARBA" id="ARBA00023140"/>
    </source>
</evidence>
<dbReference type="Pfam" id="PF00004">
    <property type="entry name" value="AAA"/>
    <property type="match status" value="2"/>
</dbReference>
<feature type="compositionally biased region" description="Polar residues" evidence="18">
    <location>
        <begin position="300"/>
        <end position="311"/>
    </location>
</feature>
<feature type="region of interest" description="Disordered" evidence="18">
    <location>
        <begin position="1015"/>
        <end position="1039"/>
    </location>
</feature>
<feature type="compositionally biased region" description="Low complexity" evidence="18">
    <location>
        <begin position="190"/>
        <end position="202"/>
    </location>
</feature>
<dbReference type="InterPro" id="IPR003959">
    <property type="entry name" value="ATPase_AAA_core"/>
</dbReference>
<dbReference type="PANTHER" id="PTHR23077">
    <property type="entry name" value="AAA-FAMILY ATPASE"/>
    <property type="match status" value="1"/>
</dbReference>
<keyword evidence="3" id="KW-0813">Transport</keyword>
<dbReference type="FunFam" id="3.40.50.300:FF:000149">
    <property type="entry name" value="Nuclear valosin-containing protein-like"/>
    <property type="match status" value="1"/>
</dbReference>
<evidence type="ECO:0000256" key="5">
    <source>
        <dbReference type="ARBA" id="ARBA00022593"/>
    </source>
</evidence>
<keyword evidence="11" id="KW-0472">Membrane</keyword>
<dbReference type="FunFam" id="1.10.8.60:FF:000105">
    <property type="entry name" value="PeRoXisome assembly factor"/>
    <property type="match status" value="1"/>
</dbReference>
<dbReference type="GO" id="GO:0016558">
    <property type="term" value="P:protein import into peroxisome matrix"/>
    <property type="evidence" value="ECO:0007669"/>
    <property type="project" value="TreeGrafter"/>
</dbReference>
<dbReference type="AlphaFoldDB" id="F8NLH5"/>
<organism>
    <name type="scientific">Serpula lacrymans var. lacrymans (strain S7.9)</name>
    <name type="common">Dry rot fungus</name>
    <dbReference type="NCBI Taxonomy" id="578457"/>
    <lineage>
        <taxon>Eukaryota</taxon>
        <taxon>Fungi</taxon>
        <taxon>Dikarya</taxon>
        <taxon>Basidiomycota</taxon>
        <taxon>Agaricomycotina</taxon>
        <taxon>Agaricomycetes</taxon>
        <taxon>Agaricomycetidae</taxon>
        <taxon>Boletales</taxon>
        <taxon>Coniophorineae</taxon>
        <taxon>Serpulaceae</taxon>
        <taxon>Serpula</taxon>
    </lineage>
</organism>
<evidence type="ECO:0000256" key="14">
    <source>
        <dbReference type="ARBA" id="ARBA00034532"/>
    </source>
</evidence>
<dbReference type="Gene3D" id="3.10.330.10">
    <property type="match status" value="1"/>
</dbReference>
<dbReference type="InterPro" id="IPR015342">
    <property type="entry name" value="PEX1-N_C-lobe"/>
</dbReference>
<dbReference type="SUPFAM" id="SSF54585">
    <property type="entry name" value="Cdc48 domain 2-like"/>
    <property type="match status" value="1"/>
</dbReference>
<dbReference type="GeneID" id="18814401"/>
<evidence type="ECO:0000256" key="1">
    <source>
        <dbReference type="ARBA" id="ARBA00004514"/>
    </source>
</evidence>
<dbReference type="InterPro" id="IPR003960">
    <property type="entry name" value="ATPase_AAA_CS"/>
</dbReference>
<feature type="domain" description="AAA+ ATPase" evidence="19">
    <location>
        <begin position="715"/>
        <end position="851"/>
    </location>
</feature>
<dbReference type="PANTHER" id="PTHR23077:SF12">
    <property type="entry name" value="PEROXISOMAL ATPASE PEX1"/>
    <property type="match status" value="1"/>
</dbReference>
<evidence type="ECO:0000256" key="4">
    <source>
        <dbReference type="ARBA" id="ARBA00022490"/>
    </source>
</evidence>
<feature type="region of interest" description="Disordered" evidence="18">
    <location>
        <begin position="292"/>
        <end position="332"/>
    </location>
</feature>
<keyword evidence="10" id="KW-0653">Protein transport</keyword>
<feature type="region of interest" description="Disordered" evidence="18">
    <location>
        <begin position="188"/>
        <end position="221"/>
    </location>
</feature>
<dbReference type="Pfam" id="PF09262">
    <property type="entry name" value="PEX-1N"/>
    <property type="match status" value="1"/>
</dbReference>
<keyword evidence="12" id="KW-0576">Peroxisome</keyword>
<keyword evidence="8" id="KW-0378">Hydrolase</keyword>
<proteinExistence type="inferred from homology"/>
<dbReference type="Gene3D" id="3.40.50.300">
    <property type="entry name" value="P-loop containing nucleotide triphosphate hydrolases"/>
    <property type="match status" value="2"/>
</dbReference>
<evidence type="ECO:0000256" key="15">
    <source>
        <dbReference type="ARBA" id="ARBA00046271"/>
    </source>
</evidence>
<evidence type="ECO:0000256" key="3">
    <source>
        <dbReference type="ARBA" id="ARBA00022448"/>
    </source>
</evidence>
<evidence type="ECO:0000256" key="16">
    <source>
        <dbReference type="ARBA" id="ARBA00048778"/>
    </source>
</evidence>
<dbReference type="Gene3D" id="1.10.8.60">
    <property type="match status" value="2"/>
</dbReference>
<keyword evidence="5" id="KW-0962">Peroxisome biogenesis</keyword>
<dbReference type="InterPro" id="IPR041569">
    <property type="entry name" value="AAA_lid_3"/>
</dbReference>
<evidence type="ECO:0000256" key="6">
    <source>
        <dbReference type="ARBA" id="ARBA00022737"/>
    </source>
</evidence>
<feature type="region of interest" description="Disordered" evidence="18">
    <location>
        <begin position="959"/>
        <end position="979"/>
    </location>
</feature>